<proteinExistence type="inferred from homology"/>
<dbReference type="InterPro" id="IPR005474">
    <property type="entry name" value="Transketolase_N"/>
</dbReference>
<evidence type="ECO:0000313" key="6">
    <source>
        <dbReference type="Proteomes" id="UP000094828"/>
    </source>
</evidence>
<protein>
    <submittedName>
        <fullName evidence="5">Transketolase</fullName>
    </submittedName>
</protein>
<gene>
    <name evidence="5" type="ORF">A6X21_04705</name>
</gene>
<dbReference type="SUPFAM" id="SSF52518">
    <property type="entry name" value="Thiamin diphosphate-binding fold (THDP-binding)"/>
    <property type="match status" value="1"/>
</dbReference>
<reference evidence="5 6" key="1">
    <citation type="submission" date="2016-05" db="EMBL/GenBank/DDBJ databases">
        <title>Genomic and physiological characterization of Planctopirus sp. isolated from fresh water lake.</title>
        <authorList>
            <person name="Subhash Y."/>
            <person name="Ramana C."/>
        </authorList>
    </citation>
    <scope>NUCLEOTIDE SEQUENCE [LARGE SCALE GENOMIC DNA]</scope>
    <source>
        <strain evidence="5 6">JC280</strain>
    </source>
</reference>
<dbReference type="EMBL" id="LYDR01000039">
    <property type="protein sequence ID" value="ODA35046.1"/>
    <property type="molecule type" value="Genomic_DNA"/>
</dbReference>
<dbReference type="InterPro" id="IPR029061">
    <property type="entry name" value="THDP-binding"/>
</dbReference>
<dbReference type="Proteomes" id="UP000094828">
    <property type="component" value="Unassembled WGS sequence"/>
</dbReference>
<evidence type="ECO:0000256" key="2">
    <source>
        <dbReference type="ARBA" id="ARBA00007131"/>
    </source>
</evidence>
<comment type="caution">
    <text evidence="5">The sequence shown here is derived from an EMBL/GenBank/DDBJ whole genome shotgun (WGS) entry which is preliminary data.</text>
</comment>
<sequence>MKAKTKVLRRHIVRMTTEAGSGHPSSSMSAVEMVTALFFGGFMQHDPAQPRWNNRDRFILSKGHAVPVLYAALAECGYFPVEELITLRKLGSRLEGHPNMKRLDCIEASTGSLGQGLSVGVGHALACHMDGLSAHTYVMLGDGEMGEGQVWEALASAEKYKLANLTAIVDQNGYQQTGATKDVLKLTEFQPKIEAFGWHVQTINGNDIEQVIAALKIARSVKDRPTAIVSQTQKGFGILPVLAPTGDLNYHGKPLSKELAEKALALLAD</sequence>
<keyword evidence="3" id="KW-0786">Thiamine pyrophosphate</keyword>
<dbReference type="CDD" id="cd02012">
    <property type="entry name" value="TPP_TK"/>
    <property type="match status" value="1"/>
</dbReference>
<name>A0A1C3EP95_9PLAN</name>
<comment type="similarity">
    <text evidence="2">Belongs to the transketolase family.</text>
</comment>
<dbReference type="PANTHER" id="PTHR47514:SF1">
    <property type="entry name" value="TRANSKETOLASE N-TERMINAL SECTION-RELATED"/>
    <property type="match status" value="1"/>
</dbReference>
<evidence type="ECO:0000256" key="3">
    <source>
        <dbReference type="ARBA" id="ARBA00023052"/>
    </source>
</evidence>
<evidence type="ECO:0000259" key="4">
    <source>
        <dbReference type="Pfam" id="PF00456"/>
    </source>
</evidence>
<dbReference type="AlphaFoldDB" id="A0A1C3EP95"/>
<accession>A0A1C3EP95</accession>
<evidence type="ECO:0000313" key="5">
    <source>
        <dbReference type="EMBL" id="ODA35046.1"/>
    </source>
</evidence>
<evidence type="ECO:0000256" key="1">
    <source>
        <dbReference type="ARBA" id="ARBA00001964"/>
    </source>
</evidence>
<organism evidence="5 6">
    <name type="scientific">Planctopirus hydrillae</name>
    <dbReference type="NCBI Taxonomy" id="1841610"/>
    <lineage>
        <taxon>Bacteria</taxon>
        <taxon>Pseudomonadati</taxon>
        <taxon>Planctomycetota</taxon>
        <taxon>Planctomycetia</taxon>
        <taxon>Planctomycetales</taxon>
        <taxon>Planctomycetaceae</taxon>
        <taxon>Planctopirus</taxon>
    </lineage>
</organism>
<dbReference type="STRING" id="1841610.A6X21_04705"/>
<dbReference type="Pfam" id="PF00456">
    <property type="entry name" value="Transketolase_N"/>
    <property type="match status" value="1"/>
</dbReference>
<keyword evidence="6" id="KW-1185">Reference proteome</keyword>
<comment type="cofactor">
    <cofactor evidence="1">
        <name>thiamine diphosphate</name>
        <dbReference type="ChEBI" id="CHEBI:58937"/>
    </cofactor>
</comment>
<dbReference type="PANTHER" id="PTHR47514">
    <property type="entry name" value="TRANSKETOLASE N-TERMINAL SECTION-RELATED"/>
    <property type="match status" value="1"/>
</dbReference>
<dbReference type="Gene3D" id="3.40.50.970">
    <property type="match status" value="1"/>
</dbReference>
<feature type="domain" description="Transketolase N-terminal" evidence="4">
    <location>
        <begin position="9"/>
        <end position="258"/>
    </location>
</feature>